<dbReference type="AlphaFoldDB" id="A0A091AXU1"/>
<gene>
    <name evidence="2" type="ORF">N787_03200</name>
</gene>
<sequence>MTSLKKFTLAMLLGLALSAAAQGQSANSIPLDTRVMSCLYIQNPSPLRTVSEIECHDDGVFTLKELYEAGWKIAHYSAATEKSSIYHQFILERK</sequence>
<evidence type="ECO:0000256" key="1">
    <source>
        <dbReference type="SAM" id="SignalP"/>
    </source>
</evidence>
<organism evidence="2 3">
    <name type="scientific">Arenimonas metalli CF5-1</name>
    <dbReference type="NCBI Taxonomy" id="1384056"/>
    <lineage>
        <taxon>Bacteria</taxon>
        <taxon>Pseudomonadati</taxon>
        <taxon>Pseudomonadota</taxon>
        <taxon>Gammaproteobacteria</taxon>
        <taxon>Lysobacterales</taxon>
        <taxon>Lysobacteraceae</taxon>
        <taxon>Arenimonas</taxon>
    </lineage>
</organism>
<feature type="signal peptide" evidence="1">
    <location>
        <begin position="1"/>
        <end position="21"/>
    </location>
</feature>
<protein>
    <submittedName>
        <fullName evidence="2">Uncharacterized protein</fullName>
    </submittedName>
</protein>
<accession>A0A091AXU1</accession>
<dbReference type="EMBL" id="AVCK01000033">
    <property type="protein sequence ID" value="KFN45148.1"/>
    <property type="molecule type" value="Genomic_DNA"/>
</dbReference>
<keyword evidence="3" id="KW-1185">Reference proteome</keyword>
<dbReference type="PATRIC" id="fig|1384056.3.peg.2039"/>
<feature type="chain" id="PRO_5001868910" evidence="1">
    <location>
        <begin position="22"/>
        <end position="94"/>
    </location>
</feature>
<comment type="caution">
    <text evidence="2">The sequence shown here is derived from an EMBL/GenBank/DDBJ whole genome shotgun (WGS) entry which is preliminary data.</text>
</comment>
<dbReference type="RefSeq" id="WP_034213687.1">
    <property type="nucleotide sequence ID" value="NZ_AVCK01000033.1"/>
</dbReference>
<reference evidence="2 3" key="1">
    <citation type="submission" date="2013-09" db="EMBL/GenBank/DDBJ databases">
        <title>Genome sequencing of Arenimonas metalli.</title>
        <authorList>
            <person name="Chen F."/>
            <person name="Wang G."/>
        </authorList>
    </citation>
    <scope>NUCLEOTIDE SEQUENCE [LARGE SCALE GENOMIC DNA]</scope>
    <source>
        <strain evidence="2 3">CF5-1</strain>
    </source>
</reference>
<evidence type="ECO:0000313" key="3">
    <source>
        <dbReference type="Proteomes" id="UP000029393"/>
    </source>
</evidence>
<keyword evidence="1" id="KW-0732">Signal</keyword>
<name>A0A091AXU1_9GAMM</name>
<proteinExistence type="predicted"/>
<dbReference type="Proteomes" id="UP000029393">
    <property type="component" value="Unassembled WGS sequence"/>
</dbReference>
<evidence type="ECO:0000313" key="2">
    <source>
        <dbReference type="EMBL" id="KFN45148.1"/>
    </source>
</evidence>